<reference evidence="9 10" key="1">
    <citation type="submission" date="2017-02" db="EMBL/GenBank/DDBJ databases">
        <title>Genome sequence of the nitrite-oxidizing bacterium Nitrobacter vulgaris strain Ab1.</title>
        <authorList>
            <person name="Mellbye B.L."/>
            <person name="Davis E.W."/>
            <person name="Spieck E."/>
            <person name="Chang J.H."/>
            <person name="Bottomley P.J."/>
            <person name="Sayavedra-Soto L.A."/>
        </authorList>
    </citation>
    <scope>NUCLEOTIDE SEQUENCE [LARGE SCALE GENOMIC DNA]</scope>
    <source>
        <strain evidence="9 10">Ab1</strain>
    </source>
</reference>
<dbReference type="Pfam" id="PF00239">
    <property type="entry name" value="Resolvase"/>
    <property type="match status" value="1"/>
</dbReference>
<keyword evidence="2" id="KW-0229">DNA integration</keyword>
<keyword evidence="10" id="KW-1185">Reference proteome</keyword>
<dbReference type="STRING" id="29421.B2M20_02365"/>
<evidence type="ECO:0000256" key="3">
    <source>
        <dbReference type="ARBA" id="ARBA00023125"/>
    </source>
</evidence>
<evidence type="ECO:0000313" key="9">
    <source>
        <dbReference type="EMBL" id="OPH84360.1"/>
    </source>
</evidence>
<dbReference type="InterPro" id="IPR006119">
    <property type="entry name" value="Resolv_N"/>
</dbReference>
<dbReference type="GO" id="GO:0015074">
    <property type="term" value="P:DNA integration"/>
    <property type="evidence" value="ECO:0007669"/>
    <property type="project" value="UniProtKB-KW"/>
</dbReference>
<dbReference type="SMART" id="SM00857">
    <property type="entry name" value="Resolvase"/>
    <property type="match status" value="1"/>
</dbReference>
<dbReference type="InterPro" id="IPR050639">
    <property type="entry name" value="SSR_resolvase"/>
</dbReference>
<evidence type="ECO:0000256" key="1">
    <source>
        <dbReference type="ARBA" id="ARBA00009913"/>
    </source>
</evidence>
<dbReference type="InterPro" id="IPR009057">
    <property type="entry name" value="Homeodomain-like_sf"/>
</dbReference>
<keyword evidence="4" id="KW-0233">DNA recombination</keyword>
<dbReference type="InterPro" id="IPR036162">
    <property type="entry name" value="Resolvase-like_N_sf"/>
</dbReference>
<dbReference type="InterPro" id="IPR006118">
    <property type="entry name" value="Recombinase_CS"/>
</dbReference>
<evidence type="ECO:0000256" key="7">
    <source>
        <dbReference type="SAM" id="MobiDB-lite"/>
    </source>
</evidence>
<dbReference type="Gene3D" id="3.40.50.1390">
    <property type="entry name" value="Resolvase, N-terminal catalytic domain"/>
    <property type="match status" value="1"/>
</dbReference>
<sequence>MSRKRRLIGYARVSTTQQDLTRQLKALKQYGCNPVFSDKASGKSLAGRPQLELAIEQLRKGDQLVLAEWDRATRSIWDGLHIIKSVIEAGASIRVLDRSYIDLDTPMGKGFMALFSAMAEDERERILKRTNEGRRQAKARGVKMGRKPKLKAVQLAEIRERLANGESQVKLAESYGVHRSTISRGQA</sequence>
<organism evidence="9 10">
    <name type="scientific">Nitrobacter vulgaris</name>
    <dbReference type="NCBI Taxonomy" id="29421"/>
    <lineage>
        <taxon>Bacteria</taxon>
        <taxon>Pseudomonadati</taxon>
        <taxon>Pseudomonadota</taxon>
        <taxon>Alphaproteobacteria</taxon>
        <taxon>Hyphomicrobiales</taxon>
        <taxon>Nitrobacteraceae</taxon>
        <taxon>Nitrobacter</taxon>
    </lineage>
</organism>
<keyword evidence="3" id="KW-0238">DNA-binding</keyword>
<evidence type="ECO:0000259" key="8">
    <source>
        <dbReference type="PROSITE" id="PS51736"/>
    </source>
</evidence>
<comment type="similarity">
    <text evidence="1">Belongs to the site-specific recombinase resolvase family.</text>
</comment>
<comment type="caution">
    <text evidence="9">The sequence shown here is derived from an EMBL/GenBank/DDBJ whole genome shotgun (WGS) entry which is preliminary data.</text>
</comment>
<dbReference type="EMBL" id="MWPQ01000005">
    <property type="protein sequence ID" value="OPH84360.1"/>
    <property type="molecule type" value="Genomic_DNA"/>
</dbReference>
<dbReference type="InterPro" id="IPR006120">
    <property type="entry name" value="Resolvase_HTH_dom"/>
</dbReference>
<dbReference type="CDD" id="cd03768">
    <property type="entry name" value="SR_ResInv"/>
    <property type="match status" value="1"/>
</dbReference>
<protein>
    <recommendedName>
        <fullName evidence="8">Resolvase/invertase-type recombinase catalytic domain-containing protein</fullName>
    </recommendedName>
</protein>
<dbReference type="GO" id="GO:0003677">
    <property type="term" value="F:DNA binding"/>
    <property type="evidence" value="ECO:0007669"/>
    <property type="project" value="UniProtKB-KW"/>
</dbReference>
<feature type="compositionally biased region" description="Basic residues" evidence="7">
    <location>
        <begin position="136"/>
        <end position="148"/>
    </location>
</feature>
<dbReference type="Proteomes" id="UP000189940">
    <property type="component" value="Unassembled WGS sequence"/>
</dbReference>
<proteinExistence type="inferred from homology"/>
<dbReference type="PROSITE" id="PS00397">
    <property type="entry name" value="RECOMBINASES_1"/>
    <property type="match status" value="1"/>
</dbReference>
<dbReference type="AlphaFoldDB" id="A0A1V4I3F0"/>
<dbReference type="PANTHER" id="PTHR30461">
    <property type="entry name" value="DNA-INVERTASE FROM LAMBDOID PROPHAGE"/>
    <property type="match status" value="1"/>
</dbReference>
<feature type="active site" description="O-(5'-phospho-DNA)-serine intermediate" evidence="5 6">
    <location>
        <position position="14"/>
    </location>
</feature>
<dbReference type="Gene3D" id="1.10.10.60">
    <property type="entry name" value="Homeodomain-like"/>
    <property type="match status" value="1"/>
</dbReference>
<evidence type="ECO:0000256" key="2">
    <source>
        <dbReference type="ARBA" id="ARBA00022908"/>
    </source>
</evidence>
<dbReference type="PANTHER" id="PTHR30461:SF26">
    <property type="entry name" value="RESOLVASE HOMOLOG YNEB"/>
    <property type="match status" value="1"/>
</dbReference>
<evidence type="ECO:0000256" key="4">
    <source>
        <dbReference type="ARBA" id="ARBA00023172"/>
    </source>
</evidence>
<dbReference type="Pfam" id="PF02796">
    <property type="entry name" value="HTH_7"/>
    <property type="match status" value="1"/>
</dbReference>
<dbReference type="PROSITE" id="PS51736">
    <property type="entry name" value="RECOMBINASES_3"/>
    <property type="match status" value="1"/>
</dbReference>
<dbReference type="CDD" id="cd00569">
    <property type="entry name" value="HTH_Hin_like"/>
    <property type="match status" value="1"/>
</dbReference>
<gene>
    <name evidence="9" type="ORF">B2M20_02365</name>
</gene>
<evidence type="ECO:0000313" key="10">
    <source>
        <dbReference type="Proteomes" id="UP000189940"/>
    </source>
</evidence>
<accession>A0A1V4I3F0</accession>
<feature type="domain" description="Resolvase/invertase-type recombinase catalytic" evidence="8">
    <location>
        <begin position="6"/>
        <end position="141"/>
    </location>
</feature>
<evidence type="ECO:0000256" key="6">
    <source>
        <dbReference type="PROSITE-ProRule" id="PRU10137"/>
    </source>
</evidence>
<dbReference type="GO" id="GO:0000150">
    <property type="term" value="F:DNA strand exchange activity"/>
    <property type="evidence" value="ECO:0007669"/>
    <property type="project" value="InterPro"/>
</dbReference>
<evidence type="ECO:0000256" key="5">
    <source>
        <dbReference type="PIRSR" id="PIRSR606118-50"/>
    </source>
</evidence>
<dbReference type="RefSeq" id="WP_079445498.1">
    <property type="nucleotide sequence ID" value="NZ_MWPQ01000005.1"/>
</dbReference>
<feature type="region of interest" description="Disordered" evidence="7">
    <location>
        <begin position="129"/>
        <end position="148"/>
    </location>
</feature>
<dbReference type="SUPFAM" id="SSF53041">
    <property type="entry name" value="Resolvase-like"/>
    <property type="match status" value="1"/>
</dbReference>
<dbReference type="SUPFAM" id="SSF46689">
    <property type="entry name" value="Homeodomain-like"/>
    <property type="match status" value="1"/>
</dbReference>
<dbReference type="OrthoDB" id="9800103at2"/>
<name>A0A1V4I3F0_NITVU</name>